<evidence type="ECO:0008006" key="3">
    <source>
        <dbReference type="Google" id="ProtNLM"/>
    </source>
</evidence>
<dbReference type="Proteomes" id="UP000295351">
    <property type="component" value="Unassembled WGS sequence"/>
</dbReference>
<evidence type="ECO:0000313" key="1">
    <source>
        <dbReference type="EMBL" id="TCN36758.1"/>
    </source>
</evidence>
<comment type="caution">
    <text evidence="1">The sequence shown here is derived from an EMBL/GenBank/DDBJ whole genome shotgun (WGS) entry which is preliminary data.</text>
</comment>
<evidence type="ECO:0000313" key="2">
    <source>
        <dbReference type="Proteomes" id="UP000295351"/>
    </source>
</evidence>
<dbReference type="EMBL" id="SLVX01000024">
    <property type="protein sequence ID" value="TCN36758.1"/>
    <property type="molecule type" value="Genomic_DNA"/>
</dbReference>
<keyword evidence="2" id="KW-1185">Reference proteome</keyword>
<protein>
    <recommendedName>
        <fullName evidence="3">Antibiotic biosynthesis monooxygenase</fullName>
    </recommendedName>
</protein>
<organism evidence="1 2">
    <name type="scientific">Shinella granuli</name>
    <dbReference type="NCBI Taxonomy" id="323621"/>
    <lineage>
        <taxon>Bacteria</taxon>
        <taxon>Pseudomonadati</taxon>
        <taxon>Pseudomonadota</taxon>
        <taxon>Alphaproteobacteria</taxon>
        <taxon>Hyphomicrobiales</taxon>
        <taxon>Rhizobiaceae</taxon>
        <taxon>Shinella</taxon>
    </lineage>
</organism>
<sequence>MIVEATNYFAKEGLADAVLKQRRQASDIRHRLGLAPGLILLKLEGDGPDVRWECRFASREAYEADRAARAASPDFEEARRAMHRLLVKFERHVSMEADAGGHTFQSG</sequence>
<dbReference type="RefSeq" id="WP_133036310.1">
    <property type="nucleotide sequence ID" value="NZ_BAABEI010000004.1"/>
</dbReference>
<proteinExistence type="predicted"/>
<dbReference type="Gene3D" id="3.30.70.100">
    <property type="match status" value="1"/>
</dbReference>
<name>A0A4R2C7Y9_SHIGR</name>
<reference evidence="1 2" key="1">
    <citation type="submission" date="2019-03" db="EMBL/GenBank/DDBJ databases">
        <title>Genomic Encyclopedia of Type Strains, Phase IV (KMG-IV): sequencing the most valuable type-strain genomes for metagenomic binning, comparative biology and taxonomic classification.</title>
        <authorList>
            <person name="Goeker M."/>
        </authorList>
    </citation>
    <scope>NUCLEOTIDE SEQUENCE [LARGE SCALE GENOMIC DNA]</scope>
    <source>
        <strain evidence="1 2">DSM 18401</strain>
    </source>
</reference>
<accession>A0A4R2C7Y9</accession>
<dbReference type="SUPFAM" id="SSF54909">
    <property type="entry name" value="Dimeric alpha+beta barrel"/>
    <property type="match status" value="1"/>
</dbReference>
<gene>
    <name evidence="1" type="ORF">EV665_12418</name>
</gene>
<dbReference type="InterPro" id="IPR011008">
    <property type="entry name" value="Dimeric_a/b-barrel"/>
</dbReference>
<dbReference type="AlphaFoldDB" id="A0A4R2C7Y9"/>